<dbReference type="Ensembl" id="ENSEBUT00000000796.1">
    <property type="protein sequence ID" value="ENSEBUP00000000497.1"/>
    <property type="gene ID" value="ENSEBUG00000000620.1"/>
</dbReference>
<reference evidence="1" key="1">
    <citation type="submission" date="2025-08" db="UniProtKB">
        <authorList>
            <consortium name="Ensembl"/>
        </authorList>
    </citation>
    <scope>IDENTIFICATION</scope>
</reference>
<dbReference type="OMA" id="VWSGKQT"/>
<accession>A0A8C4NCI4</accession>
<evidence type="ECO:0000313" key="2">
    <source>
        <dbReference type="Proteomes" id="UP000694388"/>
    </source>
</evidence>
<dbReference type="Proteomes" id="UP000694388">
    <property type="component" value="Unplaced"/>
</dbReference>
<dbReference type="GeneTree" id="ENSGT00940000155041"/>
<proteinExistence type="predicted"/>
<name>A0A8C4NCI4_EPTBU</name>
<evidence type="ECO:0000313" key="1">
    <source>
        <dbReference type="Ensembl" id="ENSEBUP00000000497.1"/>
    </source>
</evidence>
<protein>
    <submittedName>
        <fullName evidence="1">Uncharacterized protein</fullName>
    </submittedName>
</protein>
<organism evidence="1 2">
    <name type="scientific">Eptatretus burgeri</name>
    <name type="common">Inshore hagfish</name>
    <dbReference type="NCBI Taxonomy" id="7764"/>
    <lineage>
        <taxon>Eukaryota</taxon>
        <taxon>Metazoa</taxon>
        <taxon>Chordata</taxon>
        <taxon>Craniata</taxon>
        <taxon>Vertebrata</taxon>
        <taxon>Cyclostomata</taxon>
        <taxon>Myxini</taxon>
        <taxon>Myxiniformes</taxon>
        <taxon>Myxinidae</taxon>
        <taxon>Eptatretinae</taxon>
        <taxon>Eptatretus</taxon>
    </lineage>
</organism>
<dbReference type="AlphaFoldDB" id="A0A8C4NCI4"/>
<sequence>MMASQERLYELWMLFCTKKNQSYLRQWLDIFISTHEQGVTLSPDIHSSRVHSRLLDLALLPSDFLRVVNVQLKQCAQKILADAEDEHLYLALSLIRATTIVSRNPDSVEEVGSCSIVDNVFMLSTFCIQQAKEHTKEREVCGNGGLDSFVFAALALCEHLYDPCHNWSHRVNGSVAMVMDRSLQKSIAAPLIRG</sequence>
<keyword evidence="2" id="KW-1185">Reference proteome</keyword>
<reference evidence="1" key="2">
    <citation type="submission" date="2025-09" db="UniProtKB">
        <authorList>
            <consortium name="Ensembl"/>
        </authorList>
    </citation>
    <scope>IDENTIFICATION</scope>
</reference>